<organism evidence="1 2">
    <name type="scientific">Fusobacterium ulcerans</name>
    <dbReference type="NCBI Taxonomy" id="861"/>
    <lineage>
        <taxon>Bacteria</taxon>
        <taxon>Fusobacteriati</taxon>
        <taxon>Fusobacteriota</taxon>
        <taxon>Fusobacteriia</taxon>
        <taxon>Fusobacteriales</taxon>
        <taxon>Fusobacteriaceae</taxon>
        <taxon>Fusobacterium</taxon>
    </lineage>
</organism>
<dbReference type="Proteomes" id="UP000249008">
    <property type="component" value="Chromosome 1"/>
</dbReference>
<dbReference type="AlphaFoldDB" id="A0AAX2JE28"/>
<gene>
    <name evidence="1" type="ORF">NCTC12112_02845</name>
</gene>
<proteinExistence type="predicted"/>
<evidence type="ECO:0000313" key="2">
    <source>
        <dbReference type="Proteomes" id="UP000249008"/>
    </source>
</evidence>
<dbReference type="EMBL" id="LS483487">
    <property type="protein sequence ID" value="SQJ13227.1"/>
    <property type="molecule type" value="Genomic_DNA"/>
</dbReference>
<dbReference type="KEGG" id="ful:C4N20_04795"/>
<protein>
    <submittedName>
        <fullName evidence="1">Uncharacterized protein</fullName>
    </submittedName>
</protein>
<accession>A0AAX2JE28</accession>
<reference evidence="1 2" key="1">
    <citation type="submission" date="2018-06" db="EMBL/GenBank/DDBJ databases">
        <authorList>
            <consortium name="Pathogen Informatics"/>
            <person name="Doyle S."/>
        </authorList>
    </citation>
    <scope>NUCLEOTIDE SEQUENCE [LARGE SCALE GENOMIC DNA]</scope>
    <source>
        <strain evidence="1 2">NCTC12112</strain>
    </source>
</reference>
<sequence>MKWNGEIVEKIDIRLSHLSEKEVKEVIEKYKNKEYRIIDILSEYNINTSDSELIKILPAFMIEEKCEYCGSNLYQKISSRSASDLAEKNIYCEYCGHIVSTNIFRKKCKCLGCQNKKNKEIEKKKQEILKWYGFEKKISFGDLTFKEQIALVYLIRKNYNFIENVLSPNWNDYEERQMLADYRMLENKKIISISPKTDVNSFLKENFPSTIHVSSALFDINVKVLEGLIQVANDTEKILMLFEHVSPEEKINMLKEIVYLDALEKFERLLKERKLELRLTENTSSEFYELVGEVSYVKLITLCYRVAKYFSDRVVTGNISKAHASNAALGNVMKFYKRSLDNNWEIFDSDFEYIGDKLRFYIKIILGKNLSILKKIPSIEALEEDEDSIFEKYENYFKE</sequence>
<evidence type="ECO:0000313" key="1">
    <source>
        <dbReference type="EMBL" id="SQJ13227.1"/>
    </source>
</evidence>
<name>A0AAX2JE28_9FUSO</name>